<evidence type="ECO:0008006" key="5">
    <source>
        <dbReference type="Google" id="ProtNLM"/>
    </source>
</evidence>
<dbReference type="Proteomes" id="UP000799771">
    <property type="component" value="Unassembled WGS sequence"/>
</dbReference>
<dbReference type="GeneID" id="54406359"/>
<feature type="compositionally biased region" description="Polar residues" evidence="1">
    <location>
        <begin position="88"/>
        <end position="98"/>
    </location>
</feature>
<proteinExistence type="predicted"/>
<feature type="region of interest" description="Disordered" evidence="1">
    <location>
        <begin position="71"/>
        <end position="99"/>
    </location>
</feature>
<protein>
    <recommendedName>
        <fullName evidence="5">SWIM-type domain-containing protein</fullName>
    </recommendedName>
</protein>
<evidence type="ECO:0000313" key="3">
    <source>
        <dbReference type="EMBL" id="KAF2129074.1"/>
    </source>
</evidence>
<gene>
    <name evidence="3" type="ORF">P153DRAFT_341551</name>
</gene>
<evidence type="ECO:0000313" key="4">
    <source>
        <dbReference type="Proteomes" id="UP000799771"/>
    </source>
</evidence>
<dbReference type="EMBL" id="ML977507">
    <property type="protein sequence ID" value="KAF2129074.1"/>
    <property type="molecule type" value="Genomic_DNA"/>
</dbReference>
<evidence type="ECO:0000256" key="1">
    <source>
        <dbReference type="SAM" id="MobiDB-lite"/>
    </source>
</evidence>
<name>A0A6A6ADP2_9PLEO</name>
<dbReference type="OrthoDB" id="5413281at2759"/>
<dbReference type="AlphaFoldDB" id="A0A6A6ADP2"/>
<feature type="compositionally biased region" description="Basic and acidic residues" evidence="1">
    <location>
        <begin position="71"/>
        <end position="87"/>
    </location>
</feature>
<keyword evidence="4" id="KW-1185">Reference proteome</keyword>
<feature type="chain" id="PRO_5025344289" description="SWIM-type domain-containing protein" evidence="2">
    <location>
        <begin position="26"/>
        <end position="242"/>
    </location>
</feature>
<organism evidence="3 4">
    <name type="scientific">Dothidotthia symphoricarpi CBS 119687</name>
    <dbReference type="NCBI Taxonomy" id="1392245"/>
    <lineage>
        <taxon>Eukaryota</taxon>
        <taxon>Fungi</taxon>
        <taxon>Dikarya</taxon>
        <taxon>Ascomycota</taxon>
        <taxon>Pezizomycotina</taxon>
        <taxon>Dothideomycetes</taxon>
        <taxon>Pleosporomycetidae</taxon>
        <taxon>Pleosporales</taxon>
        <taxon>Dothidotthiaceae</taxon>
        <taxon>Dothidotthia</taxon>
    </lineage>
</organism>
<dbReference type="RefSeq" id="XP_033523463.1">
    <property type="nucleotide sequence ID" value="XM_033665927.1"/>
</dbReference>
<reference evidence="3" key="1">
    <citation type="journal article" date="2020" name="Stud. Mycol.">
        <title>101 Dothideomycetes genomes: a test case for predicting lifestyles and emergence of pathogens.</title>
        <authorList>
            <person name="Haridas S."/>
            <person name="Albert R."/>
            <person name="Binder M."/>
            <person name="Bloem J."/>
            <person name="Labutti K."/>
            <person name="Salamov A."/>
            <person name="Andreopoulos B."/>
            <person name="Baker S."/>
            <person name="Barry K."/>
            <person name="Bills G."/>
            <person name="Bluhm B."/>
            <person name="Cannon C."/>
            <person name="Castanera R."/>
            <person name="Culley D."/>
            <person name="Daum C."/>
            <person name="Ezra D."/>
            <person name="Gonzalez J."/>
            <person name="Henrissat B."/>
            <person name="Kuo A."/>
            <person name="Liang C."/>
            <person name="Lipzen A."/>
            <person name="Lutzoni F."/>
            <person name="Magnuson J."/>
            <person name="Mondo S."/>
            <person name="Nolan M."/>
            <person name="Ohm R."/>
            <person name="Pangilinan J."/>
            <person name="Park H.-J."/>
            <person name="Ramirez L."/>
            <person name="Alfaro M."/>
            <person name="Sun H."/>
            <person name="Tritt A."/>
            <person name="Yoshinaga Y."/>
            <person name="Zwiers L.-H."/>
            <person name="Turgeon B."/>
            <person name="Goodwin S."/>
            <person name="Spatafora J."/>
            <person name="Crous P."/>
            <person name="Grigoriev I."/>
        </authorList>
    </citation>
    <scope>NUCLEOTIDE SEQUENCE</scope>
    <source>
        <strain evidence="3">CBS 119687</strain>
    </source>
</reference>
<evidence type="ECO:0000256" key="2">
    <source>
        <dbReference type="SAM" id="SignalP"/>
    </source>
</evidence>
<feature type="signal peptide" evidence="2">
    <location>
        <begin position="1"/>
        <end position="25"/>
    </location>
</feature>
<keyword evidence="2" id="KW-0732">Signal</keyword>
<sequence length="242" mass="26979">MSLPTSRRFVAQLLEALSLLPQSDAENPLNAASEPAKKQLLSLQVLFPNEFLPALDLLDRRLVTRFRVMDEREGPRRPCDEPSKSTDNHTSNYETPLQHNPHDTIYYVRSAQQRSSRYSASYDTTTSYEVRLQSWNCSCPAFAFSAFPVMHSESPDLSYEPASEPRPHEDTVHGEGYAMDATKRDLTWAFGGATLSSDMPPVCKHILACVLVEECPKTFGAFAQESTVCVEEAAGWAAGWGD</sequence>
<accession>A0A6A6ADP2</accession>